<keyword evidence="2" id="KW-1185">Reference proteome</keyword>
<reference evidence="1 2" key="1">
    <citation type="submission" date="2021-06" db="EMBL/GenBank/DDBJ databases">
        <title>Caerostris darwini draft genome.</title>
        <authorList>
            <person name="Kono N."/>
            <person name="Arakawa K."/>
        </authorList>
    </citation>
    <scope>NUCLEOTIDE SEQUENCE [LARGE SCALE GENOMIC DNA]</scope>
</reference>
<name>A0AAV4UWU5_9ARAC</name>
<sequence>MSARKAVSGVLTFPISVLRWFQWLQPEVTGNGSHITFIKRRAKHVSRQSRATKRENLELPIGCGYHDYQRRTGFLIAGLDIDQSPSCFRAISIQNGISDCRNLIYLKEKHCK</sequence>
<evidence type="ECO:0000313" key="2">
    <source>
        <dbReference type="Proteomes" id="UP001054837"/>
    </source>
</evidence>
<protein>
    <submittedName>
        <fullName evidence="1">Uncharacterized protein</fullName>
    </submittedName>
</protein>
<dbReference type="AlphaFoldDB" id="A0AAV4UWU5"/>
<evidence type="ECO:0000313" key="1">
    <source>
        <dbReference type="EMBL" id="GIY62244.1"/>
    </source>
</evidence>
<dbReference type="EMBL" id="BPLQ01012069">
    <property type="protein sequence ID" value="GIY62244.1"/>
    <property type="molecule type" value="Genomic_DNA"/>
</dbReference>
<organism evidence="1 2">
    <name type="scientific">Caerostris darwini</name>
    <dbReference type="NCBI Taxonomy" id="1538125"/>
    <lineage>
        <taxon>Eukaryota</taxon>
        <taxon>Metazoa</taxon>
        <taxon>Ecdysozoa</taxon>
        <taxon>Arthropoda</taxon>
        <taxon>Chelicerata</taxon>
        <taxon>Arachnida</taxon>
        <taxon>Araneae</taxon>
        <taxon>Araneomorphae</taxon>
        <taxon>Entelegynae</taxon>
        <taxon>Araneoidea</taxon>
        <taxon>Araneidae</taxon>
        <taxon>Caerostris</taxon>
    </lineage>
</organism>
<comment type="caution">
    <text evidence="1">The sequence shown here is derived from an EMBL/GenBank/DDBJ whole genome shotgun (WGS) entry which is preliminary data.</text>
</comment>
<accession>A0AAV4UWU5</accession>
<dbReference type="Proteomes" id="UP001054837">
    <property type="component" value="Unassembled WGS sequence"/>
</dbReference>
<proteinExistence type="predicted"/>
<gene>
    <name evidence="1" type="ORF">CDAR_481531</name>
</gene>